<reference evidence="11" key="1">
    <citation type="submission" date="2014-03" db="EMBL/GenBank/DDBJ databases">
        <title>The Genome Sequence of Puccinia striiformis f. sp. tritici PST-78.</title>
        <authorList>
            <consortium name="The Broad Institute Genome Sequencing Platform"/>
            <person name="Cuomo C."/>
            <person name="Hulbert S."/>
            <person name="Chen X."/>
            <person name="Walker B."/>
            <person name="Young S.K."/>
            <person name="Zeng Q."/>
            <person name="Gargeya S."/>
            <person name="Fitzgerald M."/>
            <person name="Haas B."/>
            <person name="Abouelleil A."/>
            <person name="Alvarado L."/>
            <person name="Arachchi H.M."/>
            <person name="Berlin A.M."/>
            <person name="Chapman S.B."/>
            <person name="Goldberg J."/>
            <person name="Griggs A."/>
            <person name="Gujja S."/>
            <person name="Hansen M."/>
            <person name="Howarth C."/>
            <person name="Imamovic A."/>
            <person name="Larimer J."/>
            <person name="McCowan C."/>
            <person name="Montmayeur A."/>
            <person name="Murphy C."/>
            <person name="Neiman D."/>
            <person name="Pearson M."/>
            <person name="Priest M."/>
            <person name="Roberts A."/>
            <person name="Saif S."/>
            <person name="Shea T."/>
            <person name="Sisk P."/>
            <person name="Sykes S."/>
            <person name="Wortman J."/>
            <person name="Nusbaum C."/>
            <person name="Birren B."/>
        </authorList>
    </citation>
    <scope>NUCLEOTIDE SEQUENCE [LARGE SCALE GENOMIC DNA]</scope>
    <source>
        <strain evidence="11">race PST-78</strain>
    </source>
</reference>
<feature type="transmembrane region" description="Helical" evidence="8">
    <location>
        <begin position="74"/>
        <end position="96"/>
    </location>
</feature>
<evidence type="ECO:0000313" key="10">
    <source>
        <dbReference type="EMBL" id="KNE90254.1"/>
    </source>
</evidence>
<keyword evidence="6 8" id="KW-1133">Transmembrane helix</keyword>
<evidence type="ECO:0000256" key="7">
    <source>
        <dbReference type="ARBA" id="ARBA00023136"/>
    </source>
</evidence>
<proteinExistence type="inferred from homology"/>
<comment type="caution">
    <text evidence="10">The sequence shown here is derived from an EMBL/GenBank/DDBJ whole genome shotgun (WGS) entry which is preliminary data.</text>
</comment>
<gene>
    <name evidence="10" type="ORF">PSTG_16295</name>
</gene>
<feature type="transmembrane region" description="Helical" evidence="8">
    <location>
        <begin position="103"/>
        <end position="124"/>
    </location>
</feature>
<feature type="transmembrane region" description="Helical" evidence="8">
    <location>
        <begin position="136"/>
        <end position="160"/>
    </location>
</feature>
<dbReference type="OrthoDB" id="2496822at2759"/>
<evidence type="ECO:0000313" key="11">
    <source>
        <dbReference type="Proteomes" id="UP000054564"/>
    </source>
</evidence>
<dbReference type="PANTHER" id="PTHR31595:SF57">
    <property type="entry name" value="OS04G0481900 PROTEIN"/>
    <property type="match status" value="1"/>
</dbReference>
<comment type="pathway">
    <text evidence="2">Secondary metabolite biosynthesis.</text>
</comment>
<dbReference type="STRING" id="1165861.A0A0L0UU12"/>
<evidence type="ECO:0000256" key="4">
    <source>
        <dbReference type="ARBA" id="ARBA00022679"/>
    </source>
</evidence>
<keyword evidence="11" id="KW-1185">Reference proteome</keyword>
<organism evidence="10 11">
    <name type="scientific">Puccinia striiformis f. sp. tritici PST-78</name>
    <dbReference type="NCBI Taxonomy" id="1165861"/>
    <lineage>
        <taxon>Eukaryota</taxon>
        <taxon>Fungi</taxon>
        <taxon>Dikarya</taxon>
        <taxon>Basidiomycota</taxon>
        <taxon>Pucciniomycotina</taxon>
        <taxon>Pucciniomycetes</taxon>
        <taxon>Pucciniales</taxon>
        <taxon>Pucciniaceae</taxon>
        <taxon>Puccinia</taxon>
    </lineage>
</organism>
<comment type="subcellular location">
    <subcellularLocation>
        <location evidence="1">Membrane</location>
        <topology evidence="1">Multi-pass membrane protein</topology>
    </subcellularLocation>
</comment>
<keyword evidence="4" id="KW-0808">Transferase</keyword>
<dbReference type="InterPro" id="IPR032805">
    <property type="entry name" value="Wax_synthase_dom"/>
</dbReference>
<evidence type="ECO:0000256" key="5">
    <source>
        <dbReference type="ARBA" id="ARBA00022692"/>
    </source>
</evidence>
<keyword evidence="7 8" id="KW-0472">Membrane</keyword>
<comment type="similarity">
    <text evidence="3">Belongs to the wax synthase family.</text>
</comment>
<feature type="transmembrane region" description="Helical" evidence="8">
    <location>
        <begin position="202"/>
        <end position="221"/>
    </location>
</feature>
<dbReference type="GO" id="GO:0016020">
    <property type="term" value="C:membrane"/>
    <property type="evidence" value="ECO:0007669"/>
    <property type="project" value="UniProtKB-SubCell"/>
</dbReference>
<dbReference type="GO" id="GO:0008374">
    <property type="term" value="F:O-acyltransferase activity"/>
    <property type="evidence" value="ECO:0007669"/>
    <property type="project" value="InterPro"/>
</dbReference>
<dbReference type="Pfam" id="PF13813">
    <property type="entry name" value="MBOAT_2"/>
    <property type="match status" value="1"/>
</dbReference>
<sequence>MNTPFLVLGLCAGFEAMNSFLAVIAHLTHPLLCRLSFPEVICEFTDPVYYPPLFGNIFDFTTLSEFWGKTWHQIFRWSFIALGAFPLGGLAPALGLSLRSQKTVGFVGAFLASSFMHAYSFFLMADPITPTGDVGLLEIMGVFSCFMVQGLGSLIEPVVIPLVPKRLAGGKLWTISFLLITLPLFTIPVGKPARLFSIHKPLDQWNILNLLLPAVITPIIVK</sequence>
<feature type="transmembrane region" description="Helical" evidence="8">
    <location>
        <begin position="172"/>
        <end position="190"/>
    </location>
</feature>
<evidence type="ECO:0000256" key="3">
    <source>
        <dbReference type="ARBA" id="ARBA00007282"/>
    </source>
</evidence>
<evidence type="ECO:0000256" key="1">
    <source>
        <dbReference type="ARBA" id="ARBA00004141"/>
    </source>
</evidence>
<dbReference type="Proteomes" id="UP000054564">
    <property type="component" value="Unassembled WGS sequence"/>
</dbReference>
<feature type="domain" description="Wax synthase" evidence="9">
    <location>
        <begin position="50"/>
        <end position="132"/>
    </location>
</feature>
<keyword evidence="5 8" id="KW-0812">Transmembrane</keyword>
<evidence type="ECO:0000256" key="8">
    <source>
        <dbReference type="SAM" id="Phobius"/>
    </source>
</evidence>
<dbReference type="InterPro" id="IPR044851">
    <property type="entry name" value="Wax_synthase"/>
</dbReference>
<evidence type="ECO:0000256" key="6">
    <source>
        <dbReference type="ARBA" id="ARBA00022989"/>
    </source>
</evidence>
<name>A0A0L0UU12_9BASI</name>
<dbReference type="EMBL" id="AJIL01000267">
    <property type="protein sequence ID" value="KNE90254.1"/>
    <property type="molecule type" value="Genomic_DNA"/>
</dbReference>
<dbReference type="AlphaFoldDB" id="A0A0L0UU12"/>
<dbReference type="PANTHER" id="PTHR31595">
    <property type="entry name" value="LONG-CHAIN-ALCOHOL O-FATTY-ACYLTRANSFERASE 3-RELATED"/>
    <property type="match status" value="1"/>
</dbReference>
<evidence type="ECO:0000256" key="2">
    <source>
        <dbReference type="ARBA" id="ARBA00005179"/>
    </source>
</evidence>
<protein>
    <recommendedName>
        <fullName evidence="9">Wax synthase domain-containing protein</fullName>
    </recommendedName>
</protein>
<evidence type="ECO:0000259" key="9">
    <source>
        <dbReference type="Pfam" id="PF13813"/>
    </source>
</evidence>
<accession>A0A0L0UU12</accession>
<dbReference type="GO" id="GO:0006629">
    <property type="term" value="P:lipid metabolic process"/>
    <property type="evidence" value="ECO:0007669"/>
    <property type="project" value="InterPro"/>
</dbReference>